<evidence type="ECO:0000256" key="1">
    <source>
        <dbReference type="SAM" id="Coils"/>
    </source>
</evidence>
<dbReference type="EMBL" id="DS028093">
    <property type="protein sequence ID" value="KMP00024.1"/>
    <property type="molecule type" value="Genomic_DNA"/>
</dbReference>
<dbReference type="Proteomes" id="UP000054565">
    <property type="component" value="Unassembled WGS sequence"/>
</dbReference>
<protein>
    <submittedName>
        <fullName evidence="2">Uncharacterized protein</fullName>
    </submittedName>
</protein>
<dbReference type="STRING" id="404692.A0A0J6XZ51"/>
<keyword evidence="1" id="KW-0175">Coiled coil</keyword>
<gene>
    <name evidence="2" type="ORF">CIRG_00166</name>
</gene>
<name>A0A0J6XZ51_COCIT</name>
<evidence type="ECO:0000313" key="3">
    <source>
        <dbReference type="Proteomes" id="UP000054565"/>
    </source>
</evidence>
<feature type="coiled-coil region" evidence="1">
    <location>
        <begin position="205"/>
        <end position="239"/>
    </location>
</feature>
<sequence>MGTSSAKNIIIRRRPNDTNTGQYEITLIDWETAGWYQSYWEYSIAMCASRWDDDWDEWVAKILQPFDAEFPWLKMLSYQFYCFLLHFIWLLYPDWKDQGISDGSFEDVTNWATIFTLSTSKLVGLTAATSPRGSVSAESASWGECFMDSKRIENIYFFKQPAQEAKYSPPKLHSNQLKIRSLHAIEQLTSSARNSQKDRGNAMTVASVDQQINDHLQKQQELNDRIESIKDTIRLLSQSYMR</sequence>
<proteinExistence type="predicted"/>
<accession>A0A0J6XZ51</accession>
<dbReference type="AlphaFoldDB" id="A0A0J6XZ51"/>
<organism evidence="2 3">
    <name type="scientific">Coccidioides immitis RMSCC 2394</name>
    <dbReference type="NCBI Taxonomy" id="404692"/>
    <lineage>
        <taxon>Eukaryota</taxon>
        <taxon>Fungi</taxon>
        <taxon>Dikarya</taxon>
        <taxon>Ascomycota</taxon>
        <taxon>Pezizomycotina</taxon>
        <taxon>Eurotiomycetes</taxon>
        <taxon>Eurotiomycetidae</taxon>
        <taxon>Onygenales</taxon>
        <taxon>Onygenaceae</taxon>
        <taxon>Coccidioides</taxon>
    </lineage>
</organism>
<evidence type="ECO:0000313" key="2">
    <source>
        <dbReference type="EMBL" id="KMP00024.1"/>
    </source>
</evidence>
<reference evidence="3" key="1">
    <citation type="journal article" date="2010" name="Genome Res.">
        <title>Population genomic sequencing of Coccidioides fungi reveals recent hybridization and transposon control.</title>
        <authorList>
            <person name="Neafsey D.E."/>
            <person name="Barker B.M."/>
            <person name="Sharpton T.J."/>
            <person name="Stajich J.E."/>
            <person name="Park D.J."/>
            <person name="Whiston E."/>
            <person name="Hung C.-Y."/>
            <person name="McMahan C."/>
            <person name="White J."/>
            <person name="Sykes S."/>
            <person name="Heiman D."/>
            <person name="Young S."/>
            <person name="Zeng Q."/>
            <person name="Abouelleil A."/>
            <person name="Aftuck L."/>
            <person name="Bessette D."/>
            <person name="Brown A."/>
            <person name="FitzGerald M."/>
            <person name="Lui A."/>
            <person name="Macdonald J.P."/>
            <person name="Priest M."/>
            <person name="Orbach M.J."/>
            <person name="Galgiani J.N."/>
            <person name="Kirkland T.N."/>
            <person name="Cole G.T."/>
            <person name="Birren B.W."/>
            <person name="Henn M.R."/>
            <person name="Taylor J.W."/>
            <person name="Rounsley S.D."/>
        </authorList>
    </citation>
    <scope>NUCLEOTIDE SEQUENCE [LARGE SCALE GENOMIC DNA]</scope>
    <source>
        <strain evidence="3">RMSCC 2394</strain>
    </source>
</reference>